<feature type="transmembrane region" description="Helical" evidence="7">
    <location>
        <begin position="161"/>
        <end position="188"/>
    </location>
</feature>
<proteinExistence type="inferred from homology"/>
<evidence type="ECO:0000256" key="7">
    <source>
        <dbReference type="RuleBase" id="RU363032"/>
    </source>
</evidence>
<evidence type="ECO:0000256" key="5">
    <source>
        <dbReference type="ARBA" id="ARBA00022989"/>
    </source>
</evidence>
<dbReference type="CDD" id="cd06261">
    <property type="entry name" value="TM_PBP2"/>
    <property type="match status" value="1"/>
</dbReference>
<evidence type="ECO:0000256" key="2">
    <source>
        <dbReference type="ARBA" id="ARBA00022448"/>
    </source>
</evidence>
<keyword evidence="6 7" id="KW-0472">Membrane</keyword>
<dbReference type="SUPFAM" id="SSF161098">
    <property type="entry name" value="MetI-like"/>
    <property type="match status" value="1"/>
</dbReference>
<evidence type="ECO:0000313" key="9">
    <source>
        <dbReference type="EMBL" id="PDQ36455.1"/>
    </source>
</evidence>
<dbReference type="GO" id="GO:0005886">
    <property type="term" value="C:plasma membrane"/>
    <property type="evidence" value="ECO:0007669"/>
    <property type="project" value="UniProtKB-SubCell"/>
</dbReference>
<name>A0A2A6FU65_9MICO</name>
<dbReference type="Pfam" id="PF00528">
    <property type="entry name" value="BPD_transp_1"/>
    <property type="match status" value="1"/>
</dbReference>
<keyword evidence="5 7" id="KW-1133">Transmembrane helix</keyword>
<comment type="caution">
    <text evidence="9">The sequence shown here is derived from an EMBL/GenBank/DDBJ whole genome shotgun (WGS) entry which is preliminary data.</text>
</comment>
<dbReference type="GO" id="GO:0055085">
    <property type="term" value="P:transmembrane transport"/>
    <property type="evidence" value="ECO:0007669"/>
    <property type="project" value="InterPro"/>
</dbReference>
<feature type="transmembrane region" description="Helical" evidence="7">
    <location>
        <begin position="114"/>
        <end position="134"/>
    </location>
</feature>
<feature type="transmembrane region" description="Helical" evidence="7">
    <location>
        <begin position="271"/>
        <end position="293"/>
    </location>
</feature>
<dbReference type="PANTHER" id="PTHR30193:SF37">
    <property type="entry name" value="INNER MEMBRANE ABC TRANSPORTER PERMEASE PROTEIN YCJO"/>
    <property type="match status" value="1"/>
</dbReference>
<keyword evidence="4 7" id="KW-0812">Transmembrane</keyword>
<dbReference type="InterPro" id="IPR000515">
    <property type="entry name" value="MetI-like"/>
</dbReference>
<comment type="similarity">
    <text evidence="7">Belongs to the binding-protein-dependent transport system permease family.</text>
</comment>
<sequence length="300" mass="33336">MWRIRTRVGRVVSWDQRIMPYLFIFPNMLIFGLFTIYPAINGFNLSLYSSKNGRAFQWVGFRNFERIVTDNEFWQALGNTLIFVVGFVALSTVFSIIVAVLLESQRRGRSFFRAVFFVPVLLSPVVVGLLWHWMLQRQGGLLNEAIGTVGMSPVPWLAESGLAMVCVVAVGIWTHFGFYTMIVLAGLQSIDGNLYQAADLDGAGGWQKFYLVTLPLLTPTSLVVLILSTISGFQAFDFIYNFTGGGPVGGTTLMVQYIYEKAFGASPHYGLAAAGSVILFVIVLALTLVNWLIGRKNEMD</sequence>
<dbReference type="AlphaFoldDB" id="A0A2A6FU65"/>
<reference evidence="10" key="1">
    <citation type="submission" date="2017-03" db="EMBL/GenBank/DDBJ databases">
        <authorList>
            <person name="Lund M.B."/>
        </authorList>
    </citation>
    <scope>NUCLEOTIDE SEQUENCE [LARGE SCALE GENOMIC DNA]</scope>
</reference>
<evidence type="ECO:0000259" key="8">
    <source>
        <dbReference type="PROSITE" id="PS50928"/>
    </source>
</evidence>
<organism evidence="9 10">
    <name type="scientific">Candidatus Lumbricidiphila eiseniae</name>
    <dbReference type="NCBI Taxonomy" id="1969409"/>
    <lineage>
        <taxon>Bacteria</taxon>
        <taxon>Bacillati</taxon>
        <taxon>Actinomycetota</taxon>
        <taxon>Actinomycetes</taxon>
        <taxon>Micrococcales</taxon>
        <taxon>Microbacteriaceae</taxon>
        <taxon>Candidatus Lumbricidiphila</taxon>
    </lineage>
</organism>
<comment type="subcellular location">
    <subcellularLocation>
        <location evidence="1 7">Cell membrane</location>
        <topology evidence="1 7">Multi-pass membrane protein</topology>
    </subcellularLocation>
</comment>
<feature type="transmembrane region" description="Helical" evidence="7">
    <location>
        <begin position="21"/>
        <end position="40"/>
    </location>
</feature>
<keyword evidence="3" id="KW-1003">Cell membrane</keyword>
<gene>
    <name evidence="9" type="ORF">B5766_00790</name>
</gene>
<dbReference type="Gene3D" id="1.10.3720.10">
    <property type="entry name" value="MetI-like"/>
    <property type="match status" value="1"/>
</dbReference>
<feature type="transmembrane region" description="Helical" evidence="7">
    <location>
        <begin position="239"/>
        <end position="259"/>
    </location>
</feature>
<keyword evidence="2 7" id="KW-0813">Transport</keyword>
<dbReference type="EMBL" id="NAEP01000014">
    <property type="protein sequence ID" value="PDQ36455.1"/>
    <property type="molecule type" value="Genomic_DNA"/>
</dbReference>
<dbReference type="InterPro" id="IPR051393">
    <property type="entry name" value="ABC_transporter_permease"/>
</dbReference>
<evidence type="ECO:0000256" key="3">
    <source>
        <dbReference type="ARBA" id="ARBA00022475"/>
    </source>
</evidence>
<protein>
    <submittedName>
        <fullName evidence="9">Sugar ABC transporter permease</fullName>
    </submittedName>
</protein>
<evidence type="ECO:0000256" key="4">
    <source>
        <dbReference type="ARBA" id="ARBA00022692"/>
    </source>
</evidence>
<feature type="transmembrane region" description="Helical" evidence="7">
    <location>
        <begin position="209"/>
        <end position="233"/>
    </location>
</feature>
<accession>A0A2A6FU65</accession>
<evidence type="ECO:0000256" key="6">
    <source>
        <dbReference type="ARBA" id="ARBA00023136"/>
    </source>
</evidence>
<feature type="domain" description="ABC transmembrane type-1" evidence="8">
    <location>
        <begin position="77"/>
        <end position="290"/>
    </location>
</feature>
<dbReference type="InterPro" id="IPR035906">
    <property type="entry name" value="MetI-like_sf"/>
</dbReference>
<evidence type="ECO:0000313" key="10">
    <source>
        <dbReference type="Proteomes" id="UP000219994"/>
    </source>
</evidence>
<dbReference type="PROSITE" id="PS50928">
    <property type="entry name" value="ABC_TM1"/>
    <property type="match status" value="1"/>
</dbReference>
<evidence type="ECO:0000256" key="1">
    <source>
        <dbReference type="ARBA" id="ARBA00004651"/>
    </source>
</evidence>
<dbReference type="PANTHER" id="PTHR30193">
    <property type="entry name" value="ABC TRANSPORTER PERMEASE PROTEIN"/>
    <property type="match status" value="1"/>
</dbReference>
<dbReference type="Proteomes" id="UP000219994">
    <property type="component" value="Unassembled WGS sequence"/>
</dbReference>
<feature type="transmembrane region" description="Helical" evidence="7">
    <location>
        <begin position="81"/>
        <end position="102"/>
    </location>
</feature>